<evidence type="ECO:0000256" key="5">
    <source>
        <dbReference type="ARBA" id="ARBA00023002"/>
    </source>
</evidence>
<comment type="subcellular location">
    <subcellularLocation>
        <location evidence="2">Mitochondrion</location>
    </subcellularLocation>
</comment>
<protein>
    <submittedName>
        <fullName evidence="7">Uncharacterized protein</fullName>
    </submittedName>
</protein>
<evidence type="ECO:0000256" key="2">
    <source>
        <dbReference type="ARBA" id="ARBA00004173"/>
    </source>
</evidence>
<dbReference type="Pfam" id="PF07955">
    <property type="entry name" value="DUF1687"/>
    <property type="match status" value="1"/>
</dbReference>
<organism evidence="7 8">
    <name type="scientific">Wickerhamomyces mucosus</name>
    <dbReference type="NCBI Taxonomy" id="1378264"/>
    <lineage>
        <taxon>Eukaryota</taxon>
        <taxon>Fungi</taxon>
        <taxon>Dikarya</taxon>
        <taxon>Ascomycota</taxon>
        <taxon>Saccharomycotina</taxon>
        <taxon>Saccharomycetes</taxon>
        <taxon>Phaffomycetales</taxon>
        <taxon>Wickerhamomycetaceae</taxon>
        <taxon>Wickerhamomyces</taxon>
    </lineage>
</organism>
<evidence type="ECO:0000256" key="1">
    <source>
        <dbReference type="ARBA" id="ARBA00002963"/>
    </source>
</evidence>
<dbReference type="OrthoDB" id="4044803at2759"/>
<dbReference type="GO" id="GO:0005739">
    <property type="term" value="C:mitochondrion"/>
    <property type="evidence" value="ECO:0007669"/>
    <property type="project" value="UniProtKB-SubCell"/>
</dbReference>
<reference evidence="7" key="1">
    <citation type="journal article" date="2021" name="Open Biol.">
        <title>Shared evolutionary footprints suggest mitochondrial oxidative damage underlies multiple complex I losses in fungi.</title>
        <authorList>
            <person name="Schikora-Tamarit M.A."/>
            <person name="Marcet-Houben M."/>
            <person name="Nosek J."/>
            <person name="Gabaldon T."/>
        </authorList>
    </citation>
    <scope>NUCLEOTIDE SEQUENCE</scope>
    <source>
        <strain evidence="7">CBS6341</strain>
    </source>
</reference>
<evidence type="ECO:0000313" key="8">
    <source>
        <dbReference type="Proteomes" id="UP000769528"/>
    </source>
</evidence>
<dbReference type="Gene3D" id="3.40.30.10">
    <property type="entry name" value="Glutaredoxin"/>
    <property type="match status" value="1"/>
</dbReference>
<dbReference type="InterPro" id="IPR036249">
    <property type="entry name" value="Thioredoxin-like_sf"/>
</dbReference>
<evidence type="ECO:0000256" key="3">
    <source>
        <dbReference type="ARBA" id="ARBA00009734"/>
    </source>
</evidence>
<reference evidence="7" key="2">
    <citation type="submission" date="2021-01" db="EMBL/GenBank/DDBJ databases">
        <authorList>
            <person name="Schikora-Tamarit M.A."/>
        </authorList>
    </citation>
    <scope>NUCLEOTIDE SEQUENCE</scope>
    <source>
        <strain evidence="7">CBS6341</strain>
    </source>
</reference>
<accession>A0A9P8PQ11</accession>
<gene>
    <name evidence="7" type="ORF">WICMUC_002626</name>
</gene>
<dbReference type="SUPFAM" id="SSF52833">
    <property type="entry name" value="Thioredoxin-like"/>
    <property type="match status" value="1"/>
</dbReference>
<dbReference type="AlphaFoldDB" id="A0A9P8PQ11"/>
<comment type="similarity">
    <text evidence="3">Belongs to the FMP46 family.</text>
</comment>
<sequence>MSMFKTLQSNPGIITFYKSSIASKNHDLLHLLKLNQHPKTQDLSTTVQSFWSRLTKGDESKKSSGIRYDLEEIEDGRLPTYDQLKLILSYSNLNNDSIIKQTFPKFQKINGIYLLPDENKLDDYKDWFNPPLIVDWDKSIIAKDLEGLKKLLEPYQQ</sequence>
<evidence type="ECO:0000256" key="4">
    <source>
        <dbReference type="ARBA" id="ARBA00022946"/>
    </source>
</evidence>
<dbReference type="GO" id="GO:0016491">
    <property type="term" value="F:oxidoreductase activity"/>
    <property type="evidence" value="ECO:0007669"/>
    <property type="project" value="UniProtKB-KW"/>
</dbReference>
<keyword evidence="8" id="KW-1185">Reference proteome</keyword>
<keyword evidence="5" id="KW-0560">Oxidoreductase</keyword>
<dbReference type="InterPro" id="IPR012882">
    <property type="entry name" value="Fmp46"/>
</dbReference>
<evidence type="ECO:0000313" key="7">
    <source>
        <dbReference type="EMBL" id="KAH3675537.1"/>
    </source>
</evidence>
<comment type="caution">
    <text evidence="7">The sequence shown here is derived from an EMBL/GenBank/DDBJ whole genome shotgun (WGS) entry which is preliminary data.</text>
</comment>
<evidence type="ECO:0000256" key="6">
    <source>
        <dbReference type="ARBA" id="ARBA00023128"/>
    </source>
</evidence>
<proteinExistence type="inferred from homology"/>
<dbReference type="PANTHER" id="PTHR28071:SF1">
    <property type="entry name" value="REDOX PROTEIN FMP46, MITOCHONDRIAL-RELATED"/>
    <property type="match status" value="1"/>
</dbReference>
<keyword evidence="6" id="KW-0496">Mitochondrion</keyword>
<keyword evidence="4" id="KW-0809">Transit peptide</keyword>
<comment type="function">
    <text evidence="1">Putative mitochondrial redox protein which could be involved in the reduction of small toxic molecules.</text>
</comment>
<dbReference type="EMBL" id="JAEUBF010000753">
    <property type="protein sequence ID" value="KAH3675537.1"/>
    <property type="molecule type" value="Genomic_DNA"/>
</dbReference>
<dbReference type="PANTHER" id="PTHR28071">
    <property type="entry name" value="REDOX PROTEIN FMP46, MITOCHONDRIAL-RELATED"/>
    <property type="match status" value="1"/>
</dbReference>
<dbReference type="Proteomes" id="UP000769528">
    <property type="component" value="Unassembled WGS sequence"/>
</dbReference>
<name>A0A9P8PQ11_9ASCO</name>